<evidence type="ECO:0000256" key="1">
    <source>
        <dbReference type="SAM" id="MobiDB-lite"/>
    </source>
</evidence>
<feature type="region of interest" description="Disordered" evidence="1">
    <location>
        <begin position="800"/>
        <end position="820"/>
    </location>
</feature>
<keyword evidence="3" id="KW-1185">Reference proteome</keyword>
<feature type="compositionally biased region" description="Polar residues" evidence="1">
    <location>
        <begin position="738"/>
        <end position="748"/>
    </location>
</feature>
<reference evidence="2 3" key="1">
    <citation type="journal article" date="2021" name="Sci. Rep.">
        <title>The genome of the diatom Chaetoceros tenuissimus carries an ancient integrated fragment of an extant virus.</title>
        <authorList>
            <person name="Hongo Y."/>
            <person name="Kimura K."/>
            <person name="Takaki Y."/>
            <person name="Yoshida Y."/>
            <person name="Baba S."/>
            <person name="Kobayashi G."/>
            <person name="Nagasaki K."/>
            <person name="Hano T."/>
            <person name="Tomaru Y."/>
        </authorList>
    </citation>
    <scope>NUCLEOTIDE SEQUENCE [LARGE SCALE GENOMIC DNA]</scope>
    <source>
        <strain evidence="2 3">NIES-3715</strain>
    </source>
</reference>
<name>A0AAD3D789_9STRA</name>
<dbReference type="Proteomes" id="UP001054902">
    <property type="component" value="Unassembled WGS sequence"/>
</dbReference>
<protein>
    <submittedName>
        <fullName evidence="2">Uncharacterized protein</fullName>
    </submittedName>
</protein>
<feature type="compositionally biased region" description="Acidic residues" evidence="1">
    <location>
        <begin position="432"/>
        <end position="450"/>
    </location>
</feature>
<comment type="caution">
    <text evidence="2">The sequence shown here is derived from an EMBL/GenBank/DDBJ whole genome shotgun (WGS) entry which is preliminary data.</text>
</comment>
<proteinExistence type="predicted"/>
<dbReference type="AlphaFoldDB" id="A0AAD3D789"/>
<sequence>MKVTQAILDALFSQERDSSYTAYLTMETKTSSRVADLFEDLNKGDQSLAALAIDWDSKPIVILDGYLTNRKSAAMVVLTHDLDLQVAHLKDSSTLDKSDVASDINVTLDPSFFQRVVSDETNTNAAASPVCLFPCEWIPFMVAKDSLCLDTLAVVLASKLLSDKSIPAEEITKSEIIKNLCIFLSLVTEAQNSAVKDSFKLGAFSENIKRSKSQAVEKMRESFSIIVDDEAFALDSDEEEDNSFVPNVKYSLYKEQAFKMHHLGDLKHEMKNPMIVKTLSMLARAYTLGKRFYDTSIPCYKVLGIYIHGILIPCSRFEFGKLISNTKMFKDQGISLYRIEQVFHNPQFYANKANTTWKTLQAKQDESTTKLPFMSVDESGIFSKKDVDFIFESVSIFHDTALKKRPSLKDRLKNPSVPMFQTPKNRPNVEECTIDDDNDGVFSDDEEGTESLDRSQDELTSNVLETLDIPVLDGLSKIERNKRYREYVQQVHCAGDYGNRHDHEFVKKTIEISFHSLKIAKLACKYGDGYFRFGKERFGNPDGRQSFLYVLFIHKKLIGVTKEELAALLAATKDYKDAGISEYQIYQYLLKVSTFLDRDYMADVSEQSILSKLSDLPYMRLHLSSSLSLEKCGEAVDSRTAFDARSIPKFKERFEKAEELQSEPDWILEIILPQCQAVSDESILDEAPTDPLPEVAEQLGNNDEGTNHNVEILDAVPEVVPVIPGQRPSRAVARRTNEGISNSVSQLHETAAEEAAERKRKRQAVVEEDISDDEDSSDDEEEPRELAAIELRRLANKARNLEKLTSMGLDTYDTTRDYSK</sequence>
<feature type="region of interest" description="Disordered" evidence="1">
    <location>
        <begin position="726"/>
        <end position="785"/>
    </location>
</feature>
<accession>A0AAD3D789</accession>
<evidence type="ECO:0000313" key="2">
    <source>
        <dbReference type="EMBL" id="GFH59126.1"/>
    </source>
</evidence>
<gene>
    <name evidence="2" type="ORF">CTEN210_15602</name>
</gene>
<evidence type="ECO:0000313" key="3">
    <source>
        <dbReference type="Proteomes" id="UP001054902"/>
    </source>
</evidence>
<organism evidence="2 3">
    <name type="scientific">Chaetoceros tenuissimus</name>
    <dbReference type="NCBI Taxonomy" id="426638"/>
    <lineage>
        <taxon>Eukaryota</taxon>
        <taxon>Sar</taxon>
        <taxon>Stramenopiles</taxon>
        <taxon>Ochrophyta</taxon>
        <taxon>Bacillariophyta</taxon>
        <taxon>Coscinodiscophyceae</taxon>
        <taxon>Chaetocerotophycidae</taxon>
        <taxon>Chaetocerotales</taxon>
        <taxon>Chaetocerotaceae</taxon>
        <taxon>Chaetoceros</taxon>
    </lineage>
</organism>
<feature type="region of interest" description="Disordered" evidence="1">
    <location>
        <begin position="413"/>
        <end position="454"/>
    </location>
</feature>
<dbReference type="EMBL" id="BLLK01000062">
    <property type="protein sequence ID" value="GFH59126.1"/>
    <property type="molecule type" value="Genomic_DNA"/>
</dbReference>
<feature type="compositionally biased region" description="Acidic residues" evidence="1">
    <location>
        <begin position="766"/>
        <end position="783"/>
    </location>
</feature>